<comment type="caution">
    <text evidence="2">The sequence shown here is derived from an EMBL/GenBank/DDBJ whole genome shotgun (WGS) entry which is preliminary data.</text>
</comment>
<proteinExistence type="predicted"/>
<name>A0A939ESW3_9BACT</name>
<feature type="domain" description="DinB-like" evidence="1">
    <location>
        <begin position="26"/>
        <end position="149"/>
    </location>
</feature>
<dbReference type="SUPFAM" id="SSF109854">
    <property type="entry name" value="DinB/YfiT-like putative metalloenzymes"/>
    <property type="match status" value="1"/>
</dbReference>
<dbReference type="InterPro" id="IPR024775">
    <property type="entry name" value="DinB-like"/>
</dbReference>
<evidence type="ECO:0000313" key="2">
    <source>
        <dbReference type="EMBL" id="MBO0356853.1"/>
    </source>
</evidence>
<dbReference type="EMBL" id="JAFLQZ010000002">
    <property type="protein sequence ID" value="MBO0356853.1"/>
    <property type="molecule type" value="Genomic_DNA"/>
</dbReference>
<dbReference type="Proteomes" id="UP000664144">
    <property type="component" value="Unassembled WGS sequence"/>
</dbReference>
<evidence type="ECO:0000259" key="1">
    <source>
        <dbReference type="Pfam" id="PF12867"/>
    </source>
</evidence>
<keyword evidence="3" id="KW-1185">Reference proteome</keyword>
<evidence type="ECO:0000313" key="3">
    <source>
        <dbReference type="Proteomes" id="UP000664144"/>
    </source>
</evidence>
<sequence length="160" mass="17773">MDQKTRAALVKELVSLLTEANAHVTFKQACADVPVALLNEKAPGLPYTIWQLAEHLRIAQLDILEFSCNPAHESPEWPAGYWPAPDATVDEAGWQATLAAIRHDQAKFVALLHDESKELLVPFAHGTGQTLLREALLIADHNAYHTGQIILLRRLLGDWE</sequence>
<reference evidence="2" key="1">
    <citation type="submission" date="2021-03" db="EMBL/GenBank/DDBJ databases">
        <authorList>
            <person name="Kim M.K."/>
        </authorList>
    </citation>
    <scope>NUCLEOTIDE SEQUENCE</scope>
    <source>
        <strain evidence="2">BT186</strain>
    </source>
</reference>
<dbReference type="Pfam" id="PF12867">
    <property type="entry name" value="DinB_2"/>
    <property type="match status" value="1"/>
</dbReference>
<protein>
    <submittedName>
        <fullName evidence="2">DinB family protein</fullName>
    </submittedName>
</protein>
<accession>A0A939ESW3</accession>
<organism evidence="2 3">
    <name type="scientific">Hymenobacter telluris</name>
    <dbReference type="NCBI Taxonomy" id="2816474"/>
    <lineage>
        <taxon>Bacteria</taxon>
        <taxon>Pseudomonadati</taxon>
        <taxon>Bacteroidota</taxon>
        <taxon>Cytophagia</taxon>
        <taxon>Cytophagales</taxon>
        <taxon>Hymenobacteraceae</taxon>
        <taxon>Hymenobacter</taxon>
    </lineage>
</organism>
<dbReference type="InterPro" id="IPR034660">
    <property type="entry name" value="DinB/YfiT-like"/>
</dbReference>
<dbReference type="AlphaFoldDB" id="A0A939ESW3"/>
<gene>
    <name evidence="2" type="ORF">J0X19_02750</name>
</gene>
<dbReference type="Gene3D" id="1.20.120.450">
    <property type="entry name" value="dinb family like domain"/>
    <property type="match status" value="1"/>
</dbReference>